<dbReference type="InterPro" id="IPR036412">
    <property type="entry name" value="HAD-like_sf"/>
</dbReference>
<dbReference type="Gene3D" id="3.40.50.1000">
    <property type="entry name" value="HAD superfamily/HAD-like"/>
    <property type="match status" value="1"/>
</dbReference>
<protein>
    <submittedName>
        <fullName evidence="1">Cof-type HAD-IIB family hydrolase</fullName>
    </submittedName>
</protein>
<dbReference type="InterPro" id="IPR000150">
    <property type="entry name" value="Cof"/>
</dbReference>
<dbReference type="InterPro" id="IPR023214">
    <property type="entry name" value="HAD_sf"/>
</dbReference>
<dbReference type="PANTHER" id="PTHR10000:SF8">
    <property type="entry name" value="HAD SUPERFAMILY HYDROLASE-LIKE, TYPE 3"/>
    <property type="match status" value="1"/>
</dbReference>
<gene>
    <name evidence="1" type="ORF">H9815_18095</name>
</gene>
<dbReference type="InterPro" id="IPR006379">
    <property type="entry name" value="HAD-SF_hydro_IIB"/>
</dbReference>
<dbReference type="NCBIfam" id="TIGR01484">
    <property type="entry name" value="HAD-SF-IIB"/>
    <property type="match status" value="1"/>
</dbReference>
<dbReference type="PANTHER" id="PTHR10000">
    <property type="entry name" value="PHOSPHOSERINE PHOSPHATASE"/>
    <property type="match status" value="1"/>
</dbReference>
<accession>A0A9D2EHR1</accession>
<dbReference type="SFLD" id="SFLDS00003">
    <property type="entry name" value="Haloacid_Dehalogenase"/>
    <property type="match status" value="1"/>
</dbReference>
<comment type="caution">
    <text evidence="1">The sequence shown here is derived from an EMBL/GenBank/DDBJ whole genome shotgun (WGS) entry which is preliminary data.</text>
</comment>
<reference evidence="1" key="2">
    <citation type="submission" date="2021-04" db="EMBL/GenBank/DDBJ databases">
        <authorList>
            <person name="Gilroy R."/>
        </authorList>
    </citation>
    <scope>NUCLEOTIDE SEQUENCE</scope>
    <source>
        <strain evidence="1">ChiGjej4B4-7305</strain>
    </source>
</reference>
<dbReference type="SFLD" id="SFLDG01140">
    <property type="entry name" value="C2.B:_Phosphomannomutase_and_P"/>
    <property type="match status" value="1"/>
</dbReference>
<organism evidence="1 2">
    <name type="scientific">Candidatus Ruania gallistercoris</name>
    <dbReference type="NCBI Taxonomy" id="2838746"/>
    <lineage>
        <taxon>Bacteria</taxon>
        <taxon>Bacillati</taxon>
        <taxon>Actinomycetota</taxon>
        <taxon>Actinomycetes</taxon>
        <taxon>Micrococcales</taxon>
        <taxon>Ruaniaceae</taxon>
        <taxon>Ruania</taxon>
    </lineage>
</organism>
<sequence length="279" mass="28913">MRLIATDLDGTLLRDPTTISARNRAALDAARAAGIEVVPVTARQPLGLSPVAEIAGFDGWALCGNGGQGLHLTTGEVLFSAHLEAGTQQAVAAALLKTLPEVMFASVREGGRSFVAQTEYAQSATFADHKREPAEMDVRPLTEVLAEPSLKLIVRHPELGNDDLLALVAGLGLDGFAATHSGAPFVEVLPPGVSKAWGLEQLCTHLGIDRSEVLAFGDAPNDAEMLAWAGRGIAVANAEPVTLAAADEVASSNLDDGVAQVIEDVLTSTAEVRGRQAGG</sequence>
<dbReference type="GO" id="GO:0016791">
    <property type="term" value="F:phosphatase activity"/>
    <property type="evidence" value="ECO:0007669"/>
    <property type="project" value="TreeGrafter"/>
</dbReference>
<keyword evidence="1" id="KW-0378">Hydrolase</keyword>
<name>A0A9D2EHR1_9MICO</name>
<dbReference type="Gene3D" id="3.30.1240.10">
    <property type="match status" value="1"/>
</dbReference>
<reference evidence="1" key="1">
    <citation type="journal article" date="2021" name="PeerJ">
        <title>Extensive microbial diversity within the chicken gut microbiome revealed by metagenomics and culture.</title>
        <authorList>
            <person name="Gilroy R."/>
            <person name="Ravi A."/>
            <person name="Getino M."/>
            <person name="Pursley I."/>
            <person name="Horton D.L."/>
            <person name="Alikhan N.F."/>
            <person name="Baker D."/>
            <person name="Gharbi K."/>
            <person name="Hall N."/>
            <person name="Watson M."/>
            <person name="Adriaenssens E.M."/>
            <person name="Foster-Nyarko E."/>
            <person name="Jarju S."/>
            <person name="Secka A."/>
            <person name="Antonio M."/>
            <person name="Oren A."/>
            <person name="Chaudhuri R.R."/>
            <person name="La Ragione R."/>
            <person name="Hildebrand F."/>
            <person name="Pallen M.J."/>
        </authorList>
    </citation>
    <scope>NUCLEOTIDE SEQUENCE</scope>
    <source>
        <strain evidence="1">ChiGjej4B4-7305</strain>
    </source>
</reference>
<dbReference type="SUPFAM" id="SSF56784">
    <property type="entry name" value="HAD-like"/>
    <property type="match status" value="1"/>
</dbReference>
<dbReference type="GO" id="GO:0005829">
    <property type="term" value="C:cytosol"/>
    <property type="evidence" value="ECO:0007669"/>
    <property type="project" value="TreeGrafter"/>
</dbReference>
<evidence type="ECO:0000313" key="1">
    <source>
        <dbReference type="EMBL" id="HIZ37692.1"/>
    </source>
</evidence>
<dbReference type="AlphaFoldDB" id="A0A9D2EHR1"/>
<dbReference type="Pfam" id="PF08282">
    <property type="entry name" value="Hydrolase_3"/>
    <property type="match status" value="1"/>
</dbReference>
<dbReference type="Proteomes" id="UP000824037">
    <property type="component" value="Unassembled WGS sequence"/>
</dbReference>
<dbReference type="GO" id="GO:0000287">
    <property type="term" value="F:magnesium ion binding"/>
    <property type="evidence" value="ECO:0007669"/>
    <property type="project" value="TreeGrafter"/>
</dbReference>
<dbReference type="EMBL" id="DXBY01000311">
    <property type="protein sequence ID" value="HIZ37692.1"/>
    <property type="molecule type" value="Genomic_DNA"/>
</dbReference>
<evidence type="ECO:0000313" key="2">
    <source>
        <dbReference type="Proteomes" id="UP000824037"/>
    </source>
</evidence>
<proteinExistence type="predicted"/>
<dbReference type="NCBIfam" id="TIGR00099">
    <property type="entry name" value="Cof-subfamily"/>
    <property type="match status" value="1"/>
</dbReference>